<evidence type="ECO:0000256" key="1">
    <source>
        <dbReference type="ARBA" id="ARBA00022723"/>
    </source>
</evidence>
<dbReference type="PRINTS" id="PR00387">
    <property type="entry name" value="PDIESTERASE1"/>
</dbReference>
<dbReference type="HOGENOM" id="CLU_433568_0_0_1"/>
<dbReference type="AlphaFoldDB" id="A0A075AWB1"/>
<gene>
    <name evidence="7" type="ORF">O9G_001796</name>
    <name evidence="8" type="ORF">ROZALSC1DRAFT_26898</name>
</gene>
<dbReference type="Proteomes" id="UP000281549">
    <property type="component" value="Unassembled WGS sequence"/>
</dbReference>
<evidence type="ECO:0000313" key="8">
    <source>
        <dbReference type="EMBL" id="RKP21696.1"/>
    </source>
</evidence>
<dbReference type="InterPro" id="IPR003607">
    <property type="entry name" value="HD/PDEase_dom"/>
</dbReference>
<evidence type="ECO:0000313" key="10">
    <source>
        <dbReference type="Proteomes" id="UP000281549"/>
    </source>
</evidence>
<feature type="binding site" evidence="4">
    <location>
        <position position="140"/>
    </location>
    <ligand>
        <name>Zn(2+)</name>
        <dbReference type="ChEBI" id="CHEBI:29105"/>
        <label>1</label>
    </ligand>
</feature>
<dbReference type="SMART" id="SM00471">
    <property type="entry name" value="HDc"/>
    <property type="match status" value="1"/>
</dbReference>
<evidence type="ECO:0000256" key="4">
    <source>
        <dbReference type="PIRSR" id="PIRSR623088-3"/>
    </source>
</evidence>
<dbReference type="GO" id="GO:0046872">
    <property type="term" value="F:metal ion binding"/>
    <property type="evidence" value="ECO:0007669"/>
    <property type="project" value="UniProtKB-KW"/>
</dbReference>
<dbReference type="PROSITE" id="PS51845">
    <property type="entry name" value="PDEASE_I_2"/>
    <property type="match status" value="1"/>
</dbReference>
<feature type="compositionally biased region" description="Polar residues" evidence="5">
    <location>
        <begin position="517"/>
        <end position="533"/>
    </location>
</feature>
<feature type="active site" description="Proton donor" evidence="3">
    <location>
        <position position="100"/>
    </location>
</feature>
<dbReference type="Gene3D" id="1.10.1300.10">
    <property type="entry name" value="3'5'-cyclic nucleotide phosphodiesterase, catalytic domain"/>
    <property type="match status" value="1"/>
</dbReference>
<dbReference type="CDD" id="cd00077">
    <property type="entry name" value="HDc"/>
    <property type="match status" value="1"/>
</dbReference>
<feature type="binding site" evidence="4">
    <location>
        <position position="141"/>
    </location>
    <ligand>
        <name>Zn(2+)</name>
        <dbReference type="ChEBI" id="CHEBI:29105"/>
        <label>2</label>
    </ligand>
</feature>
<evidence type="ECO:0000256" key="2">
    <source>
        <dbReference type="ARBA" id="ARBA00022801"/>
    </source>
</evidence>
<evidence type="ECO:0000256" key="5">
    <source>
        <dbReference type="SAM" id="MobiDB-lite"/>
    </source>
</evidence>
<keyword evidence="1 4" id="KW-0479">Metal-binding</keyword>
<dbReference type="PANTHER" id="PTHR11347">
    <property type="entry name" value="CYCLIC NUCLEOTIDE PHOSPHODIESTERASE"/>
    <property type="match status" value="1"/>
</dbReference>
<organism evidence="7 9">
    <name type="scientific">Rozella allomycis (strain CSF55)</name>
    <dbReference type="NCBI Taxonomy" id="988480"/>
    <lineage>
        <taxon>Eukaryota</taxon>
        <taxon>Fungi</taxon>
        <taxon>Fungi incertae sedis</taxon>
        <taxon>Cryptomycota</taxon>
        <taxon>Cryptomycota incertae sedis</taxon>
        <taxon>Rozella</taxon>
    </lineage>
</organism>
<dbReference type="InterPro" id="IPR036971">
    <property type="entry name" value="PDEase_catalytic_dom_sf"/>
</dbReference>
<dbReference type="InterPro" id="IPR002073">
    <property type="entry name" value="PDEase_catalytic_dom"/>
</dbReference>
<dbReference type="OrthoDB" id="546632at2759"/>
<evidence type="ECO:0000256" key="3">
    <source>
        <dbReference type="PIRSR" id="PIRSR623088-1"/>
    </source>
</evidence>
<dbReference type="GO" id="GO:0007165">
    <property type="term" value="P:signal transduction"/>
    <property type="evidence" value="ECO:0007669"/>
    <property type="project" value="InterPro"/>
</dbReference>
<reference evidence="8" key="3">
    <citation type="submission" date="2018-08" db="EMBL/GenBank/DDBJ databases">
        <title>Leveraging single-cell genomics to expand the Fungal Tree of Life.</title>
        <authorList>
            <consortium name="DOE Joint Genome Institute"/>
            <person name="Ahrendt S.R."/>
            <person name="Quandt C.A."/>
            <person name="Ciobanu D."/>
            <person name="Clum A."/>
            <person name="Salamov A."/>
            <person name="Andreopoulos B."/>
            <person name="Cheng J.-F."/>
            <person name="Woyke T."/>
            <person name="Pelin A."/>
            <person name="Henrissat B."/>
            <person name="Reynolds N."/>
            <person name="Benny G.L."/>
            <person name="Smith M.E."/>
            <person name="James T.Y."/>
            <person name="Grigoriev I.V."/>
        </authorList>
    </citation>
    <scope>NUCLEOTIDE SEQUENCE</scope>
    <source>
        <strain evidence="8">CSF55</strain>
    </source>
</reference>
<name>A0A075AWB1_ROZAC</name>
<dbReference type="Proteomes" id="UP000030755">
    <property type="component" value="Unassembled WGS sequence"/>
</dbReference>
<dbReference type="GO" id="GO:0004114">
    <property type="term" value="F:3',5'-cyclic-nucleotide phosphodiesterase activity"/>
    <property type="evidence" value="ECO:0007669"/>
    <property type="project" value="InterPro"/>
</dbReference>
<proteinExistence type="predicted"/>
<evidence type="ECO:0000259" key="6">
    <source>
        <dbReference type="PROSITE" id="PS51845"/>
    </source>
</evidence>
<dbReference type="SUPFAM" id="SSF109604">
    <property type="entry name" value="HD-domain/PDEase-like"/>
    <property type="match status" value="1"/>
</dbReference>
<dbReference type="InterPro" id="IPR023088">
    <property type="entry name" value="PDEase"/>
</dbReference>
<accession>A0A075AWB1</accession>
<feature type="binding site" evidence="4">
    <location>
        <position position="253"/>
    </location>
    <ligand>
        <name>Zn(2+)</name>
        <dbReference type="ChEBI" id="CHEBI:29105"/>
        <label>1</label>
    </ligand>
</feature>
<feature type="binding site" evidence="4">
    <location>
        <position position="141"/>
    </location>
    <ligand>
        <name>Zn(2+)</name>
        <dbReference type="ChEBI" id="CHEBI:29105"/>
        <label>1</label>
    </ligand>
</feature>
<protein>
    <submittedName>
        <fullName evidence="7">3'5'-cyclic nucleotide phosphodiesterase, catalytic domain-containing protein</fullName>
    </submittedName>
    <submittedName>
        <fullName evidence="8">HD-domain/PDEase-like protein</fullName>
    </submittedName>
</protein>
<dbReference type="STRING" id="988480.A0A075AWB1"/>
<feature type="compositionally biased region" description="Low complexity" evidence="5">
    <location>
        <begin position="535"/>
        <end position="551"/>
    </location>
</feature>
<dbReference type="EMBL" id="ML004935">
    <property type="protein sequence ID" value="RKP21696.1"/>
    <property type="molecule type" value="Genomic_DNA"/>
</dbReference>
<feature type="region of interest" description="Disordered" evidence="5">
    <location>
        <begin position="517"/>
        <end position="585"/>
    </location>
</feature>
<evidence type="ECO:0000313" key="7">
    <source>
        <dbReference type="EMBL" id="EPZ34540.1"/>
    </source>
</evidence>
<evidence type="ECO:0000313" key="9">
    <source>
        <dbReference type="Proteomes" id="UP000030755"/>
    </source>
</evidence>
<feature type="domain" description="PDEase" evidence="6">
    <location>
        <begin position="25"/>
        <end position="347"/>
    </location>
</feature>
<dbReference type="EMBL" id="KE560945">
    <property type="protein sequence ID" value="EPZ34540.1"/>
    <property type="molecule type" value="Genomic_DNA"/>
</dbReference>
<keyword evidence="9" id="KW-1185">Reference proteome</keyword>
<keyword evidence="2" id="KW-0378">Hydrolase</keyword>
<reference evidence="10" key="2">
    <citation type="journal article" date="2018" name="Nat. Microbiol.">
        <title>Leveraging single-cell genomics to expand the fungal tree of life.</title>
        <authorList>
            <person name="Ahrendt S.R."/>
            <person name="Quandt C.A."/>
            <person name="Ciobanu D."/>
            <person name="Clum A."/>
            <person name="Salamov A."/>
            <person name="Andreopoulos B."/>
            <person name="Cheng J.F."/>
            <person name="Woyke T."/>
            <person name="Pelin A."/>
            <person name="Henrissat B."/>
            <person name="Reynolds N.K."/>
            <person name="Benny G.L."/>
            <person name="Smith M.E."/>
            <person name="James T.Y."/>
            <person name="Grigoriev I.V."/>
        </authorList>
    </citation>
    <scope>NUCLEOTIDE SEQUENCE [LARGE SCALE GENOMIC DNA]</scope>
    <source>
        <strain evidence="10">CSF55</strain>
    </source>
</reference>
<reference evidence="7 9" key="1">
    <citation type="journal article" date="2013" name="Curr. Biol.">
        <title>Shared signatures of parasitism and phylogenomics unite Cryptomycota and microsporidia.</title>
        <authorList>
            <person name="James T.Y."/>
            <person name="Pelin A."/>
            <person name="Bonen L."/>
            <person name="Ahrendt S."/>
            <person name="Sain D."/>
            <person name="Corradi N."/>
            <person name="Stajich J.E."/>
        </authorList>
    </citation>
    <scope>NUCLEOTIDE SEQUENCE [LARGE SCALE GENOMIC DNA]</scope>
    <source>
        <strain evidence="7">CSF55</strain>
        <strain evidence="7">CSF55</strain>
    </source>
</reference>
<sequence length="631" mass="71491">MQEPPVSPIDNSFIFPQLNTKLPEDGIFVQKCSDETILKQEINAIKESFNAFDWSRDELLAAAFAFLVDYHLSSIFNVTHEEIFELILEIEKTYTENPYHCFKHAVDVQQFTYYLITYSGASHFLLPVEAISLLLAALFHDSGHPGYNNLFQVNAKTDLALRYNNVSVLENHSVTIAKETLERLKFLDKISFIDKALCLSFITNVVIATDMSSHFNLLEQFAGLVDAYQSDTSFDFNPDDRLLLSKVILHAADISNACRPWKTCKEWSDLVIDEFYRQGDLEIKLNLPVSPNMNRETSEQRQISINFNDIIVRPLFMVMNDLFQSLSNLIDSLNNNRDRWEIMEIQHESKSNFGSISELVSVNTKTSDSKTSISNINSTANNPRRLSIAAGIVTIPDNFISHINNTSTLPASKVFSKGYASSRTSVSHTPKSTYQSNAGSNDSVNLEQVSFRNIFTISQTLRSYDENMKNKTESLLGEELWRNKRHSVMGAMDNRQFSQSEKRSIWDRWNDNNSNYRFNGTSSNDSVTSSNYPDGSISSASLSLSKSTSKAGSRRESGAKRSHFPNSKYSTLVEEPSSSDKQPIQLVESDEIDNKLLEKLNLECNTEANVRSYEELTSEFSRRKSSSDPLL</sequence>
<dbReference type="Pfam" id="PF00233">
    <property type="entry name" value="PDEase_I"/>
    <property type="match status" value="1"/>
</dbReference>
<feature type="binding site" evidence="4">
    <location>
        <position position="104"/>
    </location>
    <ligand>
        <name>Zn(2+)</name>
        <dbReference type="ChEBI" id="CHEBI:29105"/>
        <label>1</label>
    </ligand>
</feature>